<evidence type="ECO:0000313" key="3">
    <source>
        <dbReference type="EMBL" id="MBN2965372.1"/>
    </source>
</evidence>
<dbReference type="Proteomes" id="UP000703590">
    <property type="component" value="Unassembled WGS sequence"/>
</dbReference>
<keyword evidence="2" id="KW-0472">Membrane</keyword>
<comment type="caution">
    <text evidence="3">The sequence shown here is derived from an EMBL/GenBank/DDBJ whole genome shotgun (WGS) entry which is preliminary data.</text>
</comment>
<dbReference type="InterPro" id="IPR011990">
    <property type="entry name" value="TPR-like_helical_dom_sf"/>
</dbReference>
<dbReference type="Gene3D" id="1.25.40.10">
    <property type="entry name" value="Tetratricopeptide repeat domain"/>
    <property type="match status" value="1"/>
</dbReference>
<organism evidence="3 4">
    <name type="scientific">Sulfurospirillum tamanense</name>
    <dbReference type="NCBI Taxonomy" id="2813362"/>
    <lineage>
        <taxon>Bacteria</taxon>
        <taxon>Pseudomonadati</taxon>
        <taxon>Campylobacterota</taxon>
        <taxon>Epsilonproteobacteria</taxon>
        <taxon>Campylobacterales</taxon>
        <taxon>Sulfurospirillaceae</taxon>
        <taxon>Sulfurospirillum</taxon>
    </lineage>
</organism>
<evidence type="ECO:0000256" key="2">
    <source>
        <dbReference type="SAM" id="Phobius"/>
    </source>
</evidence>
<dbReference type="SUPFAM" id="SSF48452">
    <property type="entry name" value="TPR-like"/>
    <property type="match status" value="1"/>
</dbReference>
<evidence type="ECO:0000256" key="1">
    <source>
        <dbReference type="SAM" id="MobiDB-lite"/>
    </source>
</evidence>
<dbReference type="EMBL" id="JAFHKK010000034">
    <property type="protein sequence ID" value="MBN2965372.1"/>
    <property type="molecule type" value="Genomic_DNA"/>
</dbReference>
<keyword evidence="4" id="KW-1185">Reference proteome</keyword>
<dbReference type="RefSeq" id="WP_205459933.1">
    <property type="nucleotide sequence ID" value="NZ_JAFHKK010000034.1"/>
</dbReference>
<reference evidence="3" key="1">
    <citation type="submission" date="2021-02" db="EMBL/GenBank/DDBJ databases">
        <title>Sulfurospirillum tamanensis sp. nov.</title>
        <authorList>
            <person name="Frolova A."/>
            <person name="Merkel A."/>
            <person name="Slobodkin A."/>
        </authorList>
    </citation>
    <scope>NUCLEOTIDE SEQUENCE</scope>
    <source>
        <strain evidence="3">T05b</strain>
    </source>
</reference>
<evidence type="ECO:0008006" key="5">
    <source>
        <dbReference type="Google" id="ProtNLM"/>
    </source>
</evidence>
<gene>
    <name evidence="3" type="ORF">JWV37_11320</name>
</gene>
<reference evidence="3" key="2">
    <citation type="submission" date="2021-02" db="EMBL/GenBank/DDBJ databases">
        <authorList>
            <person name="Merkel A.Y."/>
        </authorList>
    </citation>
    <scope>NUCLEOTIDE SEQUENCE</scope>
    <source>
        <strain evidence="3">T05b</strain>
    </source>
</reference>
<keyword evidence="2" id="KW-0812">Transmembrane</keyword>
<feature type="compositionally biased region" description="Basic and acidic residues" evidence="1">
    <location>
        <begin position="71"/>
        <end position="81"/>
    </location>
</feature>
<protein>
    <recommendedName>
        <fullName evidence="5">Transformation system protein</fullName>
    </recommendedName>
</protein>
<feature type="region of interest" description="Disordered" evidence="1">
    <location>
        <begin position="58"/>
        <end position="87"/>
    </location>
</feature>
<feature type="transmembrane region" description="Helical" evidence="2">
    <location>
        <begin position="22"/>
        <end position="42"/>
    </location>
</feature>
<proteinExistence type="predicted"/>
<evidence type="ECO:0000313" key="4">
    <source>
        <dbReference type="Proteomes" id="UP000703590"/>
    </source>
</evidence>
<keyword evidence="2" id="KW-1133">Transmembrane helix</keyword>
<accession>A0ABS2WUP4</accession>
<name>A0ABS2WUP4_9BACT</name>
<sequence>MLNASDIQTLEARWKKWQFKRVVKKIGVFALFLSLGGAYFLIQHFSLNSSSKELLHSETKEVASPAPQEVLPKEPPLKKNDALSQRPSLSIQPFPSQHITQEPSPALLPPEPEVLPALKPEIVTKTNNTPPPQERVETLEITPPRINIEYKTTQRDTTAYLREKFDSTKNIVFALMLSEEYYGLEDYPQARKWALIANETDPKNERSWILFAMAQAKLDNTKEAISALEEFLKNNSSTNAQLLLDKLKKGTFK</sequence>